<comment type="caution">
    <text evidence="3">The sequence shown here is derived from an EMBL/GenBank/DDBJ whole genome shotgun (WGS) entry which is preliminary data.</text>
</comment>
<proteinExistence type="predicted"/>
<gene>
    <name evidence="3" type="ORF">BVC80_1551g37</name>
</gene>
<evidence type="ECO:0000313" key="4">
    <source>
        <dbReference type="Proteomes" id="UP000195402"/>
    </source>
</evidence>
<feature type="compositionally biased region" description="Basic residues" evidence="1">
    <location>
        <begin position="67"/>
        <end position="76"/>
    </location>
</feature>
<keyword evidence="4" id="KW-1185">Reference proteome</keyword>
<feature type="signal peptide" evidence="2">
    <location>
        <begin position="1"/>
        <end position="15"/>
    </location>
</feature>
<dbReference type="InParanoid" id="A0A200QYD0"/>
<dbReference type="Proteomes" id="UP000195402">
    <property type="component" value="Unassembled WGS sequence"/>
</dbReference>
<feature type="chain" id="PRO_5013210622" evidence="2">
    <location>
        <begin position="16"/>
        <end position="110"/>
    </location>
</feature>
<organism evidence="3 4">
    <name type="scientific">Macleaya cordata</name>
    <name type="common">Five-seeded plume-poppy</name>
    <name type="synonym">Bocconia cordata</name>
    <dbReference type="NCBI Taxonomy" id="56857"/>
    <lineage>
        <taxon>Eukaryota</taxon>
        <taxon>Viridiplantae</taxon>
        <taxon>Streptophyta</taxon>
        <taxon>Embryophyta</taxon>
        <taxon>Tracheophyta</taxon>
        <taxon>Spermatophyta</taxon>
        <taxon>Magnoliopsida</taxon>
        <taxon>Ranunculales</taxon>
        <taxon>Papaveraceae</taxon>
        <taxon>Papaveroideae</taxon>
        <taxon>Macleaya</taxon>
    </lineage>
</organism>
<dbReference type="AlphaFoldDB" id="A0A200QYD0"/>
<feature type="region of interest" description="Disordered" evidence="1">
    <location>
        <begin position="45"/>
        <end position="110"/>
    </location>
</feature>
<keyword evidence="2" id="KW-0732">Signal</keyword>
<evidence type="ECO:0000256" key="1">
    <source>
        <dbReference type="SAM" id="MobiDB-lite"/>
    </source>
</evidence>
<evidence type="ECO:0000256" key="2">
    <source>
        <dbReference type="SAM" id="SignalP"/>
    </source>
</evidence>
<protein>
    <submittedName>
        <fullName evidence="3">Uncharacterized protein</fullName>
    </submittedName>
</protein>
<feature type="compositionally biased region" description="Polar residues" evidence="1">
    <location>
        <begin position="54"/>
        <end position="66"/>
    </location>
</feature>
<reference evidence="3 4" key="1">
    <citation type="journal article" date="2017" name="Mol. Plant">
        <title>The Genome of Medicinal Plant Macleaya cordata Provides New Insights into Benzylisoquinoline Alkaloids Metabolism.</title>
        <authorList>
            <person name="Liu X."/>
            <person name="Liu Y."/>
            <person name="Huang P."/>
            <person name="Ma Y."/>
            <person name="Qing Z."/>
            <person name="Tang Q."/>
            <person name="Cao H."/>
            <person name="Cheng P."/>
            <person name="Zheng Y."/>
            <person name="Yuan Z."/>
            <person name="Zhou Y."/>
            <person name="Liu J."/>
            <person name="Tang Z."/>
            <person name="Zhuo Y."/>
            <person name="Zhang Y."/>
            <person name="Yu L."/>
            <person name="Huang J."/>
            <person name="Yang P."/>
            <person name="Peng Q."/>
            <person name="Zhang J."/>
            <person name="Jiang W."/>
            <person name="Zhang Z."/>
            <person name="Lin K."/>
            <person name="Ro D.K."/>
            <person name="Chen X."/>
            <person name="Xiong X."/>
            <person name="Shang Y."/>
            <person name="Huang S."/>
            <person name="Zeng J."/>
        </authorList>
    </citation>
    <scope>NUCLEOTIDE SEQUENCE [LARGE SCALE GENOMIC DNA]</scope>
    <source>
        <strain evidence="4">cv. BLH2017</strain>
        <tissue evidence="3">Root</tissue>
    </source>
</reference>
<name>A0A200QYD0_MACCD</name>
<evidence type="ECO:0000313" key="3">
    <source>
        <dbReference type="EMBL" id="OVA15400.1"/>
    </source>
</evidence>
<feature type="compositionally biased region" description="Low complexity" evidence="1">
    <location>
        <begin position="101"/>
        <end position="110"/>
    </location>
</feature>
<sequence>MMLIVPIFFIYQVSGIRLAKFDVPSTTGVAPAGSHHVQPLELETSLPRGPITPSGPSTCTNIGSSGRRTRSKKCPIKIKNIDGSLSAAMHPKSSPPPPPASTASPRTINP</sequence>
<accession>A0A200QYD0</accession>
<dbReference type="EMBL" id="MVGT01000779">
    <property type="protein sequence ID" value="OVA15400.1"/>
    <property type="molecule type" value="Genomic_DNA"/>
</dbReference>